<accession>A0ABD0KWD3</accession>
<feature type="non-terminal residue" evidence="1">
    <location>
        <position position="1"/>
    </location>
</feature>
<dbReference type="Proteomes" id="UP001519460">
    <property type="component" value="Unassembled WGS sequence"/>
</dbReference>
<comment type="caution">
    <text evidence="1">The sequence shown here is derived from an EMBL/GenBank/DDBJ whole genome shotgun (WGS) entry which is preliminary data.</text>
</comment>
<reference evidence="1 2" key="1">
    <citation type="journal article" date="2023" name="Sci. Data">
        <title>Genome assembly of the Korean intertidal mud-creeper Batillaria attramentaria.</title>
        <authorList>
            <person name="Patra A.K."/>
            <person name="Ho P.T."/>
            <person name="Jun S."/>
            <person name="Lee S.J."/>
            <person name="Kim Y."/>
            <person name="Won Y.J."/>
        </authorList>
    </citation>
    <scope>NUCLEOTIDE SEQUENCE [LARGE SCALE GENOMIC DNA]</scope>
    <source>
        <strain evidence="1">Wonlab-2016</strain>
    </source>
</reference>
<evidence type="ECO:0000313" key="1">
    <source>
        <dbReference type="EMBL" id="KAK7491534.1"/>
    </source>
</evidence>
<dbReference type="EMBL" id="JACVVK020000113">
    <property type="protein sequence ID" value="KAK7491534.1"/>
    <property type="molecule type" value="Genomic_DNA"/>
</dbReference>
<sequence>GLFIFLFYALLKSESRDAWRSLCCRSDDNALISETPQSNGRIEGLSMLIMTSVSLDLSGNRQPYELATSSENSFLILFS</sequence>
<protein>
    <submittedName>
        <fullName evidence="1">Uncharacterized protein</fullName>
    </submittedName>
</protein>
<gene>
    <name evidence="1" type="ORF">BaRGS_00017173</name>
</gene>
<organism evidence="1 2">
    <name type="scientific">Batillaria attramentaria</name>
    <dbReference type="NCBI Taxonomy" id="370345"/>
    <lineage>
        <taxon>Eukaryota</taxon>
        <taxon>Metazoa</taxon>
        <taxon>Spiralia</taxon>
        <taxon>Lophotrochozoa</taxon>
        <taxon>Mollusca</taxon>
        <taxon>Gastropoda</taxon>
        <taxon>Caenogastropoda</taxon>
        <taxon>Sorbeoconcha</taxon>
        <taxon>Cerithioidea</taxon>
        <taxon>Batillariidae</taxon>
        <taxon>Batillaria</taxon>
    </lineage>
</organism>
<keyword evidence="2" id="KW-1185">Reference proteome</keyword>
<proteinExistence type="predicted"/>
<dbReference type="AlphaFoldDB" id="A0ABD0KWD3"/>
<evidence type="ECO:0000313" key="2">
    <source>
        <dbReference type="Proteomes" id="UP001519460"/>
    </source>
</evidence>
<name>A0ABD0KWD3_9CAEN</name>